<name>A0AA45WRX5_9BACL</name>
<keyword evidence="2" id="KW-1185">Reference proteome</keyword>
<evidence type="ECO:0008006" key="3">
    <source>
        <dbReference type="Google" id="ProtNLM"/>
    </source>
</evidence>
<evidence type="ECO:0000313" key="2">
    <source>
        <dbReference type="Proteomes" id="UP001157946"/>
    </source>
</evidence>
<dbReference type="PROSITE" id="PS51257">
    <property type="entry name" value="PROKAR_LIPOPROTEIN"/>
    <property type="match status" value="1"/>
</dbReference>
<protein>
    <recommendedName>
        <fullName evidence="3">Lipoprotein</fullName>
    </recommendedName>
</protein>
<organism evidence="1 2">
    <name type="scientific">Laceyella tengchongensis</name>
    <dbReference type="NCBI Taxonomy" id="574699"/>
    <lineage>
        <taxon>Bacteria</taxon>
        <taxon>Bacillati</taxon>
        <taxon>Bacillota</taxon>
        <taxon>Bacilli</taxon>
        <taxon>Bacillales</taxon>
        <taxon>Thermoactinomycetaceae</taxon>
        <taxon>Laceyella</taxon>
    </lineage>
</organism>
<comment type="caution">
    <text evidence="1">The sequence shown here is derived from an EMBL/GenBank/DDBJ whole genome shotgun (WGS) entry which is preliminary data.</text>
</comment>
<dbReference type="Proteomes" id="UP001157946">
    <property type="component" value="Unassembled WGS sequence"/>
</dbReference>
<dbReference type="RefSeq" id="WP_102991165.1">
    <property type="nucleotide sequence ID" value="NZ_FXTU01000009.1"/>
</dbReference>
<dbReference type="EMBL" id="FXTU01000009">
    <property type="protein sequence ID" value="SMP33067.1"/>
    <property type="molecule type" value="Genomic_DNA"/>
</dbReference>
<gene>
    <name evidence="1" type="ORF">SAMN06265361_10987</name>
</gene>
<evidence type="ECO:0000313" key="1">
    <source>
        <dbReference type="EMBL" id="SMP33067.1"/>
    </source>
</evidence>
<dbReference type="AlphaFoldDB" id="A0AA45WRX5"/>
<reference evidence="1" key="1">
    <citation type="submission" date="2017-05" db="EMBL/GenBank/DDBJ databases">
        <authorList>
            <person name="Varghese N."/>
            <person name="Submissions S."/>
        </authorList>
    </citation>
    <scope>NUCLEOTIDE SEQUENCE</scope>
    <source>
        <strain evidence="1">DSM 45262</strain>
    </source>
</reference>
<sequence>MKRKIVNWLVLCVMLLLVGCGDKLPGKEAPVPEIQVKNEKVHLEGKTICWNRACPGDLTFLPPSDKSTIKVKPNEAITIKFSKNPQPSSINLFQGNLGEVKKLDNESVLHAPGQKGTYDYNIVPYWNRNKGQTWGIAQYSFRIIVE</sequence>
<accession>A0AA45WRX5</accession>
<proteinExistence type="predicted"/>